<dbReference type="VEuPathDB" id="VectorBase:AMAM009912"/>
<evidence type="ECO:0000256" key="1">
    <source>
        <dbReference type="SAM" id="MobiDB-lite"/>
    </source>
</evidence>
<reference evidence="3" key="1">
    <citation type="submission" date="2013-09" db="EMBL/GenBank/DDBJ databases">
        <title>The Genome Sequence of Anopheles maculatus species B.</title>
        <authorList>
            <consortium name="The Broad Institute Genomics Platform"/>
            <person name="Neafsey D.E."/>
            <person name="Besansky N."/>
            <person name="Howell P."/>
            <person name="Walton C."/>
            <person name="Young S.K."/>
            <person name="Zeng Q."/>
            <person name="Gargeya S."/>
            <person name="Fitzgerald M."/>
            <person name="Haas B."/>
            <person name="Abouelleil A."/>
            <person name="Allen A.W."/>
            <person name="Alvarado L."/>
            <person name="Arachchi H.M."/>
            <person name="Berlin A.M."/>
            <person name="Chapman S.B."/>
            <person name="Gainer-Dewar J."/>
            <person name="Goldberg J."/>
            <person name="Griggs A."/>
            <person name="Gujja S."/>
            <person name="Hansen M."/>
            <person name="Howarth C."/>
            <person name="Imamovic A."/>
            <person name="Ireland A."/>
            <person name="Larimer J."/>
            <person name="McCowan C."/>
            <person name="Murphy C."/>
            <person name="Pearson M."/>
            <person name="Poon T.W."/>
            <person name="Priest M."/>
            <person name="Roberts A."/>
            <person name="Saif S."/>
            <person name="Shea T."/>
            <person name="Sisk P."/>
            <person name="Sykes S."/>
            <person name="Wortman J."/>
            <person name="Nusbaum C."/>
            <person name="Birren B."/>
        </authorList>
    </citation>
    <scope>NUCLEOTIDE SEQUENCE [LARGE SCALE GENOMIC DNA]</scope>
    <source>
        <strain evidence="3">maculatus3</strain>
    </source>
</reference>
<dbReference type="EnsemblMetazoa" id="AMAM009912-RA">
    <property type="protein sequence ID" value="AMAM009912-PA"/>
    <property type="gene ID" value="AMAM009912"/>
</dbReference>
<feature type="region of interest" description="Disordered" evidence="1">
    <location>
        <begin position="83"/>
        <end position="110"/>
    </location>
</feature>
<feature type="region of interest" description="Disordered" evidence="1">
    <location>
        <begin position="129"/>
        <end position="149"/>
    </location>
</feature>
<reference evidence="2" key="2">
    <citation type="submission" date="2020-05" db="UniProtKB">
        <authorList>
            <consortium name="EnsemblMetazoa"/>
        </authorList>
    </citation>
    <scope>IDENTIFICATION</scope>
    <source>
        <strain evidence="2">maculatus3</strain>
    </source>
</reference>
<sequence>METPFEGRDVLDLSLEDEYLSPAMFDSVPLCAGFDDFVSNDFRSQAHQSAYRTTVNGFGMDELDNANYGAVINPDDFLNDVSSDSLHSLSNRDTPSPSDSQKSYDSVPSSGGFDRCHVVPMHLDSPPISPPASTISMDSTSTVKPTCGPRRLKIIPKSVSSSSSGTKTITKKTIVLSAKDYRALLANMQRQPSSNTIILKATPTNKLPIGVSAVKQPLPTAPHVLKQEAPFVLPKPTEISREIELKQETTSPAAIKEESVAKSF</sequence>
<organism evidence="2 3">
    <name type="scientific">Anopheles maculatus</name>
    <dbReference type="NCBI Taxonomy" id="74869"/>
    <lineage>
        <taxon>Eukaryota</taxon>
        <taxon>Metazoa</taxon>
        <taxon>Ecdysozoa</taxon>
        <taxon>Arthropoda</taxon>
        <taxon>Hexapoda</taxon>
        <taxon>Insecta</taxon>
        <taxon>Pterygota</taxon>
        <taxon>Neoptera</taxon>
        <taxon>Endopterygota</taxon>
        <taxon>Diptera</taxon>
        <taxon>Nematocera</taxon>
        <taxon>Culicoidea</taxon>
        <taxon>Culicidae</taxon>
        <taxon>Anophelinae</taxon>
        <taxon>Anopheles</taxon>
        <taxon>Anopheles maculatus group</taxon>
    </lineage>
</organism>
<evidence type="ECO:0000313" key="3">
    <source>
        <dbReference type="Proteomes" id="UP000075901"/>
    </source>
</evidence>
<proteinExistence type="predicted"/>
<feature type="compositionally biased region" description="Polar residues" evidence="1">
    <location>
        <begin position="83"/>
        <end position="109"/>
    </location>
</feature>
<evidence type="ECO:0000313" key="2">
    <source>
        <dbReference type="EnsemblMetazoa" id="AMAM009912-PA"/>
    </source>
</evidence>
<accession>A0A182SMU9</accession>
<dbReference type="Proteomes" id="UP000075901">
    <property type="component" value="Unassembled WGS sequence"/>
</dbReference>
<protein>
    <submittedName>
        <fullName evidence="2">Uncharacterized protein</fullName>
    </submittedName>
</protein>
<name>A0A182SMU9_9DIPT</name>
<dbReference type="AlphaFoldDB" id="A0A182SMU9"/>
<keyword evidence="3" id="KW-1185">Reference proteome</keyword>